<dbReference type="Proteomes" id="UP001055286">
    <property type="component" value="Unassembled WGS sequence"/>
</dbReference>
<dbReference type="FunFam" id="3.40.50.720:FF:000084">
    <property type="entry name" value="Short-chain dehydrogenase reductase"/>
    <property type="match status" value="1"/>
</dbReference>
<dbReference type="Pfam" id="PF13561">
    <property type="entry name" value="adh_short_C2"/>
    <property type="match status" value="1"/>
</dbReference>
<proteinExistence type="inferred from homology"/>
<comment type="similarity">
    <text evidence="1">Belongs to the short-chain dehydrogenases/reductases (SDR) family.</text>
</comment>
<organism evidence="2 3">
    <name type="scientific">Methylobacterium frigidaeris</name>
    <dbReference type="NCBI Taxonomy" id="2038277"/>
    <lineage>
        <taxon>Bacteria</taxon>
        <taxon>Pseudomonadati</taxon>
        <taxon>Pseudomonadota</taxon>
        <taxon>Alphaproteobacteria</taxon>
        <taxon>Hyphomicrobiales</taxon>
        <taxon>Methylobacteriaceae</taxon>
        <taxon>Methylobacterium</taxon>
    </lineage>
</organism>
<dbReference type="AlphaFoldDB" id="A0AA37HHP8"/>
<dbReference type="InterPro" id="IPR002347">
    <property type="entry name" value="SDR_fam"/>
</dbReference>
<dbReference type="Gene3D" id="3.40.50.720">
    <property type="entry name" value="NAD(P)-binding Rossmann-like Domain"/>
    <property type="match status" value="1"/>
</dbReference>
<dbReference type="CDD" id="cd05233">
    <property type="entry name" value="SDR_c"/>
    <property type="match status" value="1"/>
</dbReference>
<sequence length="266" mass="27332">MERQDLERNEGRGRVALVTGGASGIGLAVAGVLAGRGWRAVISDIDAARAREAAGPIGAEAVPFDVVDEAATEAAFAEIEGRIGPVEALVANAGLIQPGGRPEDLPMAEFDRIVAVNLRGVYVSCLTAGTRMARRGRGGIVITGSVTAWRTAPLHAYAPSKAAVVHMAACLAAEWGRSGVRVNAVSPGYVATPPLQAAIDRGKRDPRLLTDAAALGRLVEPAEIGHGVAFLLSDDAAAITGINLPVDAGWLAGSHLTTYGGLRPAR</sequence>
<reference evidence="2" key="1">
    <citation type="journal article" date="2016" name="Front. Microbiol.">
        <title>Genome Sequence of the Piezophilic, Mesophilic Sulfate-Reducing Bacterium Desulfovibrio indicus J2T.</title>
        <authorList>
            <person name="Cao J."/>
            <person name="Maignien L."/>
            <person name="Shao Z."/>
            <person name="Alain K."/>
            <person name="Jebbar M."/>
        </authorList>
    </citation>
    <scope>NUCLEOTIDE SEQUENCE</scope>
    <source>
        <strain evidence="2">JCM 32048</strain>
    </source>
</reference>
<evidence type="ECO:0000256" key="1">
    <source>
        <dbReference type="ARBA" id="ARBA00006484"/>
    </source>
</evidence>
<gene>
    <name evidence="2" type="ORF">MPEAHAMD_6287</name>
</gene>
<dbReference type="PRINTS" id="PR00080">
    <property type="entry name" value="SDRFAMILY"/>
</dbReference>
<reference evidence="2" key="2">
    <citation type="submission" date="2021-08" db="EMBL/GenBank/DDBJ databases">
        <authorList>
            <person name="Tani A."/>
            <person name="Ola A."/>
            <person name="Ogura Y."/>
            <person name="Katsura K."/>
            <person name="Hayashi T."/>
        </authorList>
    </citation>
    <scope>NUCLEOTIDE SEQUENCE</scope>
    <source>
        <strain evidence="2">JCM 32048</strain>
    </source>
</reference>
<accession>A0AA37HHP8</accession>
<dbReference type="GO" id="GO:0016616">
    <property type="term" value="F:oxidoreductase activity, acting on the CH-OH group of donors, NAD or NADP as acceptor"/>
    <property type="evidence" value="ECO:0007669"/>
    <property type="project" value="TreeGrafter"/>
</dbReference>
<dbReference type="RefSeq" id="WP_238193334.1">
    <property type="nucleotide sequence ID" value="NZ_BPQJ01000054.1"/>
</dbReference>
<comment type="caution">
    <text evidence="2">The sequence shown here is derived from an EMBL/GenBank/DDBJ whole genome shotgun (WGS) entry which is preliminary data.</text>
</comment>
<dbReference type="SUPFAM" id="SSF51735">
    <property type="entry name" value="NAD(P)-binding Rossmann-fold domains"/>
    <property type="match status" value="1"/>
</dbReference>
<dbReference type="PANTHER" id="PTHR42760">
    <property type="entry name" value="SHORT-CHAIN DEHYDROGENASES/REDUCTASES FAMILY MEMBER"/>
    <property type="match status" value="1"/>
</dbReference>
<evidence type="ECO:0000313" key="3">
    <source>
        <dbReference type="Proteomes" id="UP001055286"/>
    </source>
</evidence>
<protein>
    <submittedName>
        <fullName evidence="2">3-beta-hydroxysteroid dehydrogenase</fullName>
    </submittedName>
</protein>
<name>A0AA37HHP8_9HYPH</name>
<dbReference type="EMBL" id="BPQJ01000054">
    <property type="protein sequence ID" value="GJD66091.1"/>
    <property type="molecule type" value="Genomic_DNA"/>
</dbReference>
<dbReference type="InterPro" id="IPR036291">
    <property type="entry name" value="NAD(P)-bd_dom_sf"/>
</dbReference>
<keyword evidence="3" id="KW-1185">Reference proteome</keyword>
<dbReference type="PRINTS" id="PR00081">
    <property type="entry name" value="GDHRDH"/>
</dbReference>
<evidence type="ECO:0000313" key="2">
    <source>
        <dbReference type="EMBL" id="GJD66091.1"/>
    </source>
</evidence>